<evidence type="ECO:0000313" key="1">
    <source>
        <dbReference type="EMBL" id="ORV03519.1"/>
    </source>
</evidence>
<dbReference type="OrthoDB" id="4748205at2"/>
<comment type="caution">
    <text evidence="1">The sequence shown here is derived from an EMBL/GenBank/DDBJ whole genome shotgun (WGS) entry which is preliminary data.</text>
</comment>
<dbReference type="Proteomes" id="UP000193484">
    <property type="component" value="Unassembled WGS sequence"/>
</dbReference>
<gene>
    <name evidence="1" type="ORF">AWC04_10475</name>
</gene>
<protein>
    <submittedName>
        <fullName evidence="1">Uncharacterized protein</fullName>
    </submittedName>
</protein>
<evidence type="ECO:0000313" key="2">
    <source>
        <dbReference type="Proteomes" id="UP000193484"/>
    </source>
</evidence>
<sequence length="64" mass="6642">MGSEQELSFGQKVKMGFQAAGALARNPKALVALVKYKLDERKKAAAPQAPVTPTDPAAPGGPVH</sequence>
<dbReference type="RefSeq" id="WP_085095795.1">
    <property type="nucleotide sequence ID" value="NZ_AP022603.1"/>
</dbReference>
<dbReference type="AlphaFoldDB" id="A0A1X1RDM9"/>
<organism evidence="1 2">
    <name type="scientific">Mycolicibacterium fallax</name>
    <name type="common">Mycobacterium fallax</name>
    <dbReference type="NCBI Taxonomy" id="1793"/>
    <lineage>
        <taxon>Bacteria</taxon>
        <taxon>Bacillati</taxon>
        <taxon>Actinomycetota</taxon>
        <taxon>Actinomycetes</taxon>
        <taxon>Mycobacteriales</taxon>
        <taxon>Mycobacteriaceae</taxon>
        <taxon>Mycolicibacterium</taxon>
    </lineage>
</organism>
<dbReference type="EMBL" id="LQOJ01000037">
    <property type="protein sequence ID" value="ORV03519.1"/>
    <property type="molecule type" value="Genomic_DNA"/>
</dbReference>
<accession>A0A1X1RDM9</accession>
<dbReference type="STRING" id="1793.AWC04_10475"/>
<name>A0A1X1RDM9_MYCFA</name>
<keyword evidence="2" id="KW-1185">Reference proteome</keyword>
<reference evidence="1 2" key="1">
    <citation type="submission" date="2016-01" db="EMBL/GenBank/DDBJ databases">
        <title>The new phylogeny of the genus Mycobacterium.</title>
        <authorList>
            <person name="Tarcisio F."/>
            <person name="Conor M."/>
            <person name="Antonella G."/>
            <person name="Elisabetta G."/>
            <person name="Giulia F.S."/>
            <person name="Sara T."/>
            <person name="Anna F."/>
            <person name="Clotilde B."/>
            <person name="Roberto B."/>
            <person name="Veronica D.S."/>
            <person name="Fabio R."/>
            <person name="Monica P."/>
            <person name="Olivier J."/>
            <person name="Enrico T."/>
            <person name="Nicola S."/>
        </authorList>
    </citation>
    <scope>NUCLEOTIDE SEQUENCE [LARGE SCALE GENOMIC DNA]</scope>
    <source>
        <strain evidence="1 2">DSM 44179</strain>
    </source>
</reference>
<proteinExistence type="predicted"/>